<dbReference type="Proteomes" id="UP000078561">
    <property type="component" value="Unassembled WGS sequence"/>
</dbReference>
<gene>
    <name evidence="1" type="primary">ABSGL_12178.1 scaffold 12718</name>
</gene>
<dbReference type="AlphaFoldDB" id="A0A168R8P4"/>
<sequence length="508" mass="56960">MNCTESSLNFALSLNTYTHTTVYYNDLFRVRRTSQSLARPLAALQSTLDTLAQDVAASFRRLQQDLAAEQEGAGAMLIPTPYAPARAAYSKVVSSTMAQYTTNLTNRLTADLGFFWMTSLYSMRLRQLVRTIPSAQRPALTKGDADKLGLYITAWGQERNQPLLPPSLPPHWKAPADAALRHSIQASVKVCKQIMQEHFPEHPDFSLLGTTEDDMIDRGVACSSFRELLDAHRDSFDELQQISGTHGSPIHHPVLVLGNLRKKISIGCVATQLLVSDNQVATVFFENDTIGNRACLNTIRASMEQRGVRTDDPANMQPLHISLFSQHIHLGPSLLTTYACTFNETQIDLADIVQVVPPPWCARQVSGLPESSQGRRWKPIRDSSFMDHIGPAPPVRQQAAIAISHQYLQAIQGHGDTDGTRAMFQQTFRPELDHLVRLQRLFNLVPAPSFTKKHIKIELQTIKKLFKKEGLHQYANQDAWTNVFDFNRIKNVRDMTFAGHLYTDGFSI</sequence>
<evidence type="ECO:0000313" key="1">
    <source>
        <dbReference type="EMBL" id="SAM06290.1"/>
    </source>
</evidence>
<organism evidence="1">
    <name type="scientific">Absidia glauca</name>
    <name type="common">Pin mould</name>
    <dbReference type="NCBI Taxonomy" id="4829"/>
    <lineage>
        <taxon>Eukaryota</taxon>
        <taxon>Fungi</taxon>
        <taxon>Fungi incertae sedis</taxon>
        <taxon>Mucoromycota</taxon>
        <taxon>Mucoromycotina</taxon>
        <taxon>Mucoromycetes</taxon>
        <taxon>Mucorales</taxon>
        <taxon>Cunninghamellaceae</taxon>
        <taxon>Absidia</taxon>
    </lineage>
</organism>
<evidence type="ECO:0000313" key="2">
    <source>
        <dbReference type="Proteomes" id="UP000078561"/>
    </source>
</evidence>
<proteinExistence type="predicted"/>
<accession>A0A168R8P4</accession>
<name>A0A168R8P4_ABSGL</name>
<protein>
    <submittedName>
        <fullName evidence="1">Uncharacterized protein</fullName>
    </submittedName>
</protein>
<keyword evidence="2" id="KW-1185">Reference proteome</keyword>
<reference evidence="1" key="1">
    <citation type="submission" date="2016-04" db="EMBL/GenBank/DDBJ databases">
        <authorList>
            <person name="Evans L.H."/>
            <person name="Alamgir A."/>
            <person name="Owens N."/>
            <person name="Weber N.D."/>
            <person name="Virtaneva K."/>
            <person name="Barbian K."/>
            <person name="Babar A."/>
            <person name="Rosenke K."/>
        </authorList>
    </citation>
    <scope>NUCLEOTIDE SEQUENCE [LARGE SCALE GENOMIC DNA]</scope>
    <source>
        <strain evidence="1">CBS 101.48</strain>
    </source>
</reference>
<dbReference type="OrthoDB" id="2289349at2759"/>
<dbReference type="InParanoid" id="A0A168R8P4"/>
<dbReference type="EMBL" id="LT554584">
    <property type="protein sequence ID" value="SAM06290.1"/>
    <property type="molecule type" value="Genomic_DNA"/>
</dbReference>